<evidence type="ECO:0000313" key="2">
    <source>
        <dbReference type="EMBL" id="CAL1597178.1"/>
    </source>
</evidence>
<dbReference type="EMBL" id="OZ035843">
    <property type="protein sequence ID" value="CAL1597178.1"/>
    <property type="molecule type" value="Genomic_DNA"/>
</dbReference>
<keyword evidence="3" id="KW-1185">Reference proteome</keyword>
<gene>
    <name evidence="2" type="ORF">KC01_LOCUS25726</name>
</gene>
<accession>A0AAV2L432</accession>
<proteinExistence type="predicted"/>
<dbReference type="AlphaFoldDB" id="A0AAV2L432"/>
<sequence>MPNKLDGNEETPGLGTSSDEQDTDVEEPGPVEASQDLKILVLSTEHLSAFPPEPAPVCSIHERLAGNILCPGEVVFVNLTPLWTIFGPRVVRAADVAVTGTEHMELRPWGHLHQRGPQTHRVEK</sequence>
<organism evidence="2 3">
    <name type="scientific">Knipowitschia caucasica</name>
    <name type="common">Caucasian dwarf goby</name>
    <name type="synonym">Pomatoschistus caucasicus</name>
    <dbReference type="NCBI Taxonomy" id="637954"/>
    <lineage>
        <taxon>Eukaryota</taxon>
        <taxon>Metazoa</taxon>
        <taxon>Chordata</taxon>
        <taxon>Craniata</taxon>
        <taxon>Vertebrata</taxon>
        <taxon>Euteleostomi</taxon>
        <taxon>Actinopterygii</taxon>
        <taxon>Neopterygii</taxon>
        <taxon>Teleostei</taxon>
        <taxon>Neoteleostei</taxon>
        <taxon>Acanthomorphata</taxon>
        <taxon>Gobiaria</taxon>
        <taxon>Gobiiformes</taxon>
        <taxon>Gobioidei</taxon>
        <taxon>Gobiidae</taxon>
        <taxon>Gobiinae</taxon>
        <taxon>Knipowitschia</taxon>
    </lineage>
</organism>
<protein>
    <submittedName>
        <fullName evidence="2">Uncharacterized protein</fullName>
    </submittedName>
</protein>
<feature type="compositionally biased region" description="Acidic residues" evidence="1">
    <location>
        <begin position="19"/>
        <end position="29"/>
    </location>
</feature>
<name>A0AAV2L432_KNICA</name>
<reference evidence="2 3" key="1">
    <citation type="submission" date="2024-04" db="EMBL/GenBank/DDBJ databases">
        <authorList>
            <person name="Waldvogel A.-M."/>
            <person name="Schoenle A."/>
        </authorList>
    </citation>
    <scope>NUCLEOTIDE SEQUENCE [LARGE SCALE GENOMIC DNA]</scope>
</reference>
<dbReference type="Proteomes" id="UP001497482">
    <property type="component" value="Chromosome 21"/>
</dbReference>
<feature type="region of interest" description="Disordered" evidence="1">
    <location>
        <begin position="1"/>
        <end position="35"/>
    </location>
</feature>
<evidence type="ECO:0000256" key="1">
    <source>
        <dbReference type="SAM" id="MobiDB-lite"/>
    </source>
</evidence>
<evidence type="ECO:0000313" key="3">
    <source>
        <dbReference type="Proteomes" id="UP001497482"/>
    </source>
</evidence>